<gene>
    <name evidence="1" type="ORF">SEPCBS119000_004702</name>
</gene>
<protein>
    <submittedName>
        <fullName evidence="1">Uncharacterized protein</fullName>
    </submittedName>
</protein>
<feature type="non-terminal residue" evidence="1">
    <location>
        <position position="1"/>
    </location>
</feature>
<keyword evidence="2" id="KW-1185">Reference proteome</keyword>
<dbReference type="Proteomes" id="UP001642502">
    <property type="component" value="Unassembled WGS sequence"/>
</dbReference>
<accession>A0ABP0DTK1</accession>
<evidence type="ECO:0000313" key="2">
    <source>
        <dbReference type="Proteomes" id="UP001642502"/>
    </source>
</evidence>
<name>A0ABP0DTK1_9PEZI</name>
<reference evidence="1 2" key="1">
    <citation type="submission" date="2024-01" db="EMBL/GenBank/DDBJ databases">
        <authorList>
            <person name="Allen C."/>
            <person name="Tagirdzhanova G."/>
        </authorList>
    </citation>
    <scope>NUCLEOTIDE SEQUENCE [LARGE SCALE GENOMIC DNA]</scope>
    <source>
        <strain evidence="1 2">CBS 119000</strain>
    </source>
</reference>
<dbReference type="EMBL" id="CAWUON010000076">
    <property type="protein sequence ID" value="CAK7271628.1"/>
    <property type="molecule type" value="Genomic_DNA"/>
</dbReference>
<sequence length="52" mass="6011">RVLPLSTHAENLFPAYIYDGEPIPSLWYGSKKMLQEERAALERNAAPLQRRL</sequence>
<proteinExistence type="predicted"/>
<comment type="caution">
    <text evidence="1">The sequence shown here is derived from an EMBL/GenBank/DDBJ whole genome shotgun (WGS) entry which is preliminary data.</text>
</comment>
<organism evidence="1 2">
    <name type="scientific">Sporothrix epigloea</name>
    <dbReference type="NCBI Taxonomy" id="1892477"/>
    <lineage>
        <taxon>Eukaryota</taxon>
        <taxon>Fungi</taxon>
        <taxon>Dikarya</taxon>
        <taxon>Ascomycota</taxon>
        <taxon>Pezizomycotina</taxon>
        <taxon>Sordariomycetes</taxon>
        <taxon>Sordariomycetidae</taxon>
        <taxon>Ophiostomatales</taxon>
        <taxon>Ophiostomataceae</taxon>
        <taxon>Sporothrix</taxon>
    </lineage>
</organism>
<evidence type="ECO:0000313" key="1">
    <source>
        <dbReference type="EMBL" id="CAK7271628.1"/>
    </source>
</evidence>